<keyword evidence="1" id="KW-0812">Transmembrane</keyword>
<accession>A0ABY2RHW2</accession>
<reference evidence="4 5" key="1">
    <citation type="submission" date="2019-04" db="EMBL/GenBank/DDBJ databases">
        <title>Rhodococcus oryzae sp. nov., a novel actinomycete isolated from rhizosphere soil of rice (Oryza sativa L.).</title>
        <authorList>
            <person name="Li C."/>
        </authorList>
    </citation>
    <scope>NUCLEOTIDE SEQUENCE [LARGE SCALE GENOMIC DNA]</scope>
    <source>
        <strain evidence="4 5">NEAU-CX67</strain>
    </source>
</reference>
<protein>
    <submittedName>
        <fullName evidence="4">MCE family protein</fullName>
    </submittedName>
</protein>
<dbReference type="NCBIfam" id="TIGR00996">
    <property type="entry name" value="Mtu_fam_mce"/>
    <property type="match status" value="1"/>
</dbReference>
<feature type="domain" description="Mammalian cell entry C-terminal" evidence="3">
    <location>
        <begin position="122"/>
        <end position="299"/>
    </location>
</feature>
<evidence type="ECO:0000259" key="2">
    <source>
        <dbReference type="Pfam" id="PF02470"/>
    </source>
</evidence>
<evidence type="ECO:0000313" key="5">
    <source>
        <dbReference type="Proteomes" id="UP000305109"/>
    </source>
</evidence>
<dbReference type="Gene3D" id="1.10.287.950">
    <property type="entry name" value="Methyl-accepting chemotaxis protein"/>
    <property type="match status" value="1"/>
</dbReference>
<dbReference type="Pfam" id="PF02470">
    <property type="entry name" value="MlaD"/>
    <property type="match status" value="1"/>
</dbReference>
<dbReference type="InterPro" id="IPR024516">
    <property type="entry name" value="Mce_C"/>
</dbReference>
<dbReference type="InterPro" id="IPR005693">
    <property type="entry name" value="Mce"/>
</dbReference>
<keyword evidence="5" id="KW-1185">Reference proteome</keyword>
<dbReference type="InterPro" id="IPR052336">
    <property type="entry name" value="MlaD_Phospholipid_Transporter"/>
</dbReference>
<dbReference type="PANTHER" id="PTHR33371">
    <property type="entry name" value="INTERMEMBRANE PHOSPHOLIPID TRANSPORT SYSTEM BINDING PROTEIN MLAD-RELATED"/>
    <property type="match status" value="1"/>
</dbReference>
<keyword evidence="1" id="KW-1133">Transmembrane helix</keyword>
<dbReference type="Proteomes" id="UP000305109">
    <property type="component" value="Unassembled WGS sequence"/>
</dbReference>
<feature type="domain" description="Mce/MlaD" evidence="2">
    <location>
        <begin position="38"/>
        <end position="112"/>
    </location>
</feature>
<evidence type="ECO:0000313" key="4">
    <source>
        <dbReference type="EMBL" id="TJZ76766.1"/>
    </source>
</evidence>
<evidence type="ECO:0000259" key="3">
    <source>
        <dbReference type="Pfam" id="PF11887"/>
    </source>
</evidence>
<dbReference type="EMBL" id="SUMD01000007">
    <property type="protein sequence ID" value="TJZ76766.1"/>
    <property type="molecule type" value="Genomic_DNA"/>
</dbReference>
<organism evidence="4 5">
    <name type="scientific">Rhodococcus oryzae</name>
    <dbReference type="NCBI Taxonomy" id="2571143"/>
    <lineage>
        <taxon>Bacteria</taxon>
        <taxon>Bacillati</taxon>
        <taxon>Actinomycetota</taxon>
        <taxon>Actinomycetes</taxon>
        <taxon>Mycobacteriales</taxon>
        <taxon>Nocardiaceae</taxon>
        <taxon>Rhodococcus</taxon>
    </lineage>
</organism>
<evidence type="ECO:0000256" key="1">
    <source>
        <dbReference type="SAM" id="Phobius"/>
    </source>
</evidence>
<keyword evidence="1" id="KW-0472">Membrane</keyword>
<comment type="caution">
    <text evidence="4">The sequence shown here is derived from an EMBL/GenBank/DDBJ whole genome shotgun (WGS) entry which is preliminary data.</text>
</comment>
<feature type="transmembrane region" description="Helical" evidence="1">
    <location>
        <begin position="12"/>
        <end position="33"/>
    </location>
</feature>
<dbReference type="Pfam" id="PF11887">
    <property type="entry name" value="Mce4_CUP1"/>
    <property type="match status" value="1"/>
</dbReference>
<gene>
    <name evidence="4" type="ORF">FCG67_16215</name>
</gene>
<sequence>MSAPMTDRKKWILRGVSAAVVIAALVAGTLFLFPGLGKNRITAYFPTTTGIYPGDDVRVLGVTVGKIASIDPEGENARVEMDVDSGVDIPADAKAIIVAPSLVAARFIQLTPVYTGGATMGDDAEIPVERTAVPVEWDEIKAELAKLSTALGPEGGADQGSLGRFIDTAADNLEGNGDSINKTLRELSDTMHTLSQGRTDLFSTIRNLQAFVSALSASNQQIVQFSGHLASVSSVLADNTDELGVALADLNVAMGDVQRFVSDNRAVLTESVERLADATQVLAQKRPEIEQVLHIAPNALANFNNIYQPALGSVSGVIAASNANNPINMICGMIEGLEMNDSDKSADLCAQYLGPVLNSITTNYPGFLTNPATGVAAHPDQLTFSPPSLENQIPARAAKSTMKPIAGPLAGLPTINVPKDLESLIKPGGGR</sequence>
<dbReference type="PANTHER" id="PTHR33371:SF4">
    <property type="entry name" value="INTERMEMBRANE PHOSPHOLIPID TRANSPORT SYSTEM BINDING PROTEIN MLAD"/>
    <property type="match status" value="1"/>
</dbReference>
<proteinExistence type="predicted"/>
<dbReference type="InterPro" id="IPR003399">
    <property type="entry name" value="Mce/MlaD"/>
</dbReference>
<name>A0ABY2RHW2_9NOCA</name>